<protein>
    <submittedName>
        <fullName evidence="1">Uncharacterized protein</fullName>
    </submittedName>
</protein>
<keyword evidence="2" id="KW-1185">Reference proteome</keyword>
<dbReference type="EMBL" id="JBBNAG010000010">
    <property type="protein sequence ID" value="KAK9100233.1"/>
    <property type="molecule type" value="Genomic_DNA"/>
</dbReference>
<dbReference type="AlphaFoldDB" id="A0AAP0F0I8"/>
<evidence type="ECO:0000313" key="1">
    <source>
        <dbReference type="EMBL" id="KAK9100233.1"/>
    </source>
</evidence>
<gene>
    <name evidence="1" type="ORF">Scep_023663</name>
</gene>
<sequence>MPISVLERTHFCHNSLITLGVPVYLSLLGGTTATQPYVNAGITVVASGRGQRCRFRATASLSQEGVLTLCWRHALCIHVVNMPTVFSVLSRLPECAPISVSMDYCYYLFPHSLSMAEENLRAVDTVELCGQFDYIYNMSVLTLCWHRALYTHGVKPEHKEESQRFGSLDQSSLDQSFPYNPADSYISLSSAGTDEDDDVDDELTSTHHHVQINSTGQSINDLSLCIDPILVPNTQHPCDLSLYIDPILILDYSALVAPCLNTNHEACRIHIRPIGILSDLVKFVNYLAYYLMAGPPISVDPRETRQEETDRLRQVIEKEMLKVENIHSLFNSFDLRKELNQLHNNSKNNQTRKLNTYTWHRRRFHQHKRRQLMRITEYVGAYANRISRKIEGFGMKRKLLGETASIWELSPFVCGFLMEDMHLNILKIKQSENAIMELAKRVMTYSGRCEGSGVGKDSGVDGGERGQRR</sequence>
<dbReference type="Proteomes" id="UP001419268">
    <property type="component" value="Unassembled WGS sequence"/>
</dbReference>
<organism evidence="1 2">
    <name type="scientific">Stephania cephalantha</name>
    <dbReference type="NCBI Taxonomy" id="152367"/>
    <lineage>
        <taxon>Eukaryota</taxon>
        <taxon>Viridiplantae</taxon>
        <taxon>Streptophyta</taxon>
        <taxon>Embryophyta</taxon>
        <taxon>Tracheophyta</taxon>
        <taxon>Spermatophyta</taxon>
        <taxon>Magnoliopsida</taxon>
        <taxon>Ranunculales</taxon>
        <taxon>Menispermaceae</taxon>
        <taxon>Menispermoideae</taxon>
        <taxon>Cissampelideae</taxon>
        <taxon>Stephania</taxon>
    </lineage>
</organism>
<comment type="caution">
    <text evidence="1">The sequence shown here is derived from an EMBL/GenBank/DDBJ whole genome shotgun (WGS) entry which is preliminary data.</text>
</comment>
<name>A0AAP0F0I8_9MAGN</name>
<proteinExistence type="predicted"/>
<evidence type="ECO:0000313" key="2">
    <source>
        <dbReference type="Proteomes" id="UP001419268"/>
    </source>
</evidence>
<accession>A0AAP0F0I8</accession>
<reference evidence="1 2" key="1">
    <citation type="submission" date="2024-01" db="EMBL/GenBank/DDBJ databases">
        <title>Genome assemblies of Stephania.</title>
        <authorList>
            <person name="Yang L."/>
        </authorList>
    </citation>
    <scope>NUCLEOTIDE SEQUENCE [LARGE SCALE GENOMIC DNA]</scope>
    <source>
        <strain evidence="1">JXDWG</strain>
        <tissue evidence="1">Leaf</tissue>
    </source>
</reference>